<dbReference type="Proteomes" id="UP000030649">
    <property type="component" value="Unassembled WGS sequence"/>
</dbReference>
<reference evidence="1 2" key="1">
    <citation type="journal article" date="2013" name="PLoS ONE">
        <title>Assembly-driven community genomics of a hypersaline microbial ecosystem.</title>
        <authorList>
            <person name="Podell S."/>
            <person name="Ugalde J.A."/>
            <person name="Narasingarao P."/>
            <person name="Banfield J.F."/>
            <person name="Heidelberg K.B."/>
            <person name="Allen E.E."/>
        </authorList>
    </citation>
    <scope>NUCLEOTIDE SEQUENCE [LARGE SCALE GENOMIC DNA]</scope>
    <source>
        <strain evidence="2">J07HQW1</strain>
    </source>
</reference>
<sequence>MLMPDGIEKSDSDAPDSQRRRLYKLRATLRAAGSESESGSGNADECLTAADLEDELGWDREIIEATIAKLRRESKLMLENPDVGWRLDE</sequence>
<protein>
    <submittedName>
        <fullName evidence="1">Uncharacterized protein</fullName>
    </submittedName>
</protein>
<gene>
    <name evidence="1" type="ORF">J07HQW1_01729</name>
</gene>
<organism evidence="1 2">
    <name type="scientific">Haloquadratum walsbyi J07HQW1</name>
    <dbReference type="NCBI Taxonomy" id="1238424"/>
    <lineage>
        <taxon>Archaea</taxon>
        <taxon>Methanobacteriati</taxon>
        <taxon>Methanobacteriota</taxon>
        <taxon>Stenosarchaea group</taxon>
        <taxon>Halobacteria</taxon>
        <taxon>Halobacteriales</taxon>
        <taxon>Haloferacaceae</taxon>
        <taxon>Haloquadratum</taxon>
    </lineage>
</organism>
<dbReference type="EMBL" id="KE356560">
    <property type="protein sequence ID" value="ERG91695.1"/>
    <property type="molecule type" value="Genomic_DNA"/>
</dbReference>
<name>U1N519_9EURY</name>
<evidence type="ECO:0000313" key="1">
    <source>
        <dbReference type="EMBL" id="ERG91695.1"/>
    </source>
</evidence>
<dbReference type="AlphaFoldDB" id="U1N519"/>
<dbReference type="HOGENOM" id="CLU_2502939_0_0_2"/>
<evidence type="ECO:0000313" key="2">
    <source>
        <dbReference type="Proteomes" id="UP000030649"/>
    </source>
</evidence>
<proteinExistence type="predicted"/>
<accession>U1N519</accession>